<dbReference type="PIRSF" id="PIRSF006769">
    <property type="entry name" value="RibD"/>
    <property type="match status" value="1"/>
</dbReference>
<keyword evidence="11" id="KW-0511">Multifunctional enzyme</keyword>
<keyword evidence="6 14" id="KW-0686">Riboflavin biosynthesis</keyword>
<evidence type="ECO:0000313" key="16">
    <source>
        <dbReference type="EMBL" id="MDP5274856.1"/>
    </source>
</evidence>
<evidence type="ECO:0000256" key="10">
    <source>
        <dbReference type="ARBA" id="ARBA00023002"/>
    </source>
</evidence>
<dbReference type="EMBL" id="JAVAMP010000004">
    <property type="protein sequence ID" value="MDP5274856.1"/>
    <property type="molecule type" value="Genomic_DNA"/>
</dbReference>
<dbReference type="InterPro" id="IPR004794">
    <property type="entry name" value="Eubact_RibD"/>
</dbReference>
<reference evidence="16 17" key="1">
    <citation type="submission" date="2023-08" db="EMBL/GenBank/DDBJ databases">
        <authorList>
            <person name="Park J.-S."/>
        </authorList>
    </citation>
    <scope>NUCLEOTIDE SEQUENCE [LARGE SCALE GENOMIC DNA]</scope>
    <source>
        <strain evidence="16 17">2205SS18-9</strain>
    </source>
</reference>
<evidence type="ECO:0000256" key="14">
    <source>
        <dbReference type="PIRNR" id="PIRNR006769"/>
    </source>
</evidence>
<keyword evidence="17" id="KW-1185">Reference proteome</keyword>
<protein>
    <recommendedName>
        <fullName evidence="14">Riboflavin biosynthesis protein RibD</fullName>
    </recommendedName>
    <domain>
        <recommendedName>
            <fullName evidence="14">Diaminohydroxyphosphoribosylaminopyrimidine deaminase</fullName>
            <shortName evidence="14">DRAP deaminase</shortName>
            <ecNumber evidence="14">3.5.4.26</ecNumber>
        </recommendedName>
        <alternativeName>
            <fullName evidence="14">Riboflavin-specific deaminase</fullName>
        </alternativeName>
    </domain>
    <domain>
        <recommendedName>
            <fullName evidence="14">5-amino-6-(5-phosphoribosylamino)uracil reductase</fullName>
            <ecNumber evidence="14">1.1.1.193</ecNumber>
        </recommendedName>
        <alternativeName>
            <fullName evidence="14">HTP reductase</fullName>
        </alternativeName>
    </domain>
</protein>
<evidence type="ECO:0000256" key="5">
    <source>
        <dbReference type="ARBA" id="ARBA00007417"/>
    </source>
</evidence>
<dbReference type="NCBIfam" id="TIGR00326">
    <property type="entry name" value="eubact_ribD"/>
    <property type="match status" value="1"/>
</dbReference>
<evidence type="ECO:0000256" key="8">
    <source>
        <dbReference type="ARBA" id="ARBA00022833"/>
    </source>
</evidence>
<dbReference type="Proteomes" id="UP001231941">
    <property type="component" value="Unassembled WGS sequence"/>
</dbReference>
<keyword evidence="14 16" id="KW-0378">Hydrolase</keyword>
<dbReference type="PANTHER" id="PTHR38011:SF7">
    <property type="entry name" value="2,5-DIAMINO-6-RIBOSYLAMINO-4(3H)-PYRIMIDINONE 5'-PHOSPHATE REDUCTASE"/>
    <property type="match status" value="1"/>
</dbReference>
<evidence type="ECO:0000256" key="3">
    <source>
        <dbReference type="ARBA" id="ARBA00004910"/>
    </source>
</evidence>
<dbReference type="Pfam" id="PF00383">
    <property type="entry name" value="dCMP_cyt_deam_1"/>
    <property type="match status" value="1"/>
</dbReference>
<dbReference type="CDD" id="cd01284">
    <property type="entry name" value="Riboflavin_deaminase-reductase"/>
    <property type="match status" value="1"/>
</dbReference>
<dbReference type="GO" id="GO:0008703">
    <property type="term" value="F:5-amino-6-(5-phosphoribosylamino)uracil reductase activity"/>
    <property type="evidence" value="ECO:0007669"/>
    <property type="project" value="UniProtKB-EC"/>
</dbReference>
<dbReference type="SUPFAM" id="SSF53927">
    <property type="entry name" value="Cytidine deaminase-like"/>
    <property type="match status" value="1"/>
</dbReference>
<evidence type="ECO:0000256" key="1">
    <source>
        <dbReference type="ARBA" id="ARBA00002151"/>
    </source>
</evidence>
<dbReference type="PROSITE" id="PS51747">
    <property type="entry name" value="CYT_DCMP_DEAMINASES_2"/>
    <property type="match status" value="1"/>
</dbReference>
<accession>A0ABT9IZQ2</accession>
<keyword evidence="7 14" id="KW-0479">Metal-binding</keyword>
<comment type="pathway">
    <text evidence="3 14">Cofactor biosynthesis; riboflavin biosynthesis; 5-amino-6-(D-ribitylamino)uracil from GTP: step 3/4.</text>
</comment>
<comment type="caution">
    <text evidence="16">The sequence shown here is derived from an EMBL/GenBank/DDBJ whole genome shotgun (WGS) entry which is preliminary data.</text>
</comment>
<name>A0ABT9IZQ2_9BACL</name>
<comment type="similarity">
    <text evidence="4 14">In the N-terminal section; belongs to the cytidine and deoxycytidylate deaminase family.</text>
</comment>
<gene>
    <name evidence="16" type="primary">ribD</name>
    <name evidence="16" type="ORF">Q5Y73_12120</name>
</gene>
<comment type="similarity">
    <text evidence="5 14">In the C-terminal section; belongs to the HTP reductase family.</text>
</comment>
<evidence type="ECO:0000256" key="2">
    <source>
        <dbReference type="ARBA" id="ARBA00004882"/>
    </source>
</evidence>
<dbReference type="InterPro" id="IPR024072">
    <property type="entry name" value="DHFR-like_dom_sf"/>
</dbReference>
<keyword evidence="9 14" id="KW-0521">NADP</keyword>
<dbReference type="Pfam" id="PF01872">
    <property type="entry name" value="RibD_C"/>
    <property type="match status" value="1"/>
</dbReference>
<dbReference type="PANTHER" id="PTHR38011">
    <property type="entry name" value="DIHYDROFOLATE REDUCTASE FAMILY PROTEIN (AFU_ORTHOLOGUE AFUA_8G06820)"/>
    <property type="match status" value="1"/>
</dbReference>
<dbReference type="SUPFAM" id="SSF53597">
    <property type="entry name" value="Dihydrofolate reductase-like"/>
    <property type="match status" value="1"/>
</dbReference>
<dbReference type="Gene3D" id="3.40.430.10">
    <property type="entry name" value="Dihydrofolate Reductase, subunit A"/>
    <property type="match status" value="1"/>
</dbReference>
<evidence type="ECO:0000256" key="4">
    <source>
        <dbReference type="ARBA" id="ARBA00005259"/>
    </source>
</evidence>
<evidence type="ECO:0000256" key="9">
    <source>
        <dbReference type="ARBA" id="ARBA00022857"/>
    </source>
</evidence>
<evidence type="ECO:0000256" key="13">
    <source>
        <dbReference type="ARBA" id="ARBA00049886"/>
    </source>
</evidence>
<comment type="pathway">
    <text evidence="2 14">Cofactor biosynthesis; riboflavin biosynthesis; 5-amino-6-(D-ribitylamino)uracil from GTP: step 2/4.</text>
</comment>
<dbReference type="NCBIfam" id="TIGR00227">
    <property type="entry name" value="ribD_Cterm"/>
    <property type="match status" value="1"/>
</dbReference>
<dbReference type="GO" id="GO:0008835">
    <property type="term" value="F:diaminohydroxyphosphoribosylaminopyrimidine deaminase activity"/>
    <property type="evidence" value="ECO:0007669"/>
    <property type="project" value="UniProtKB-EC"/>
</dbReference>
<evidence type="ECO:0000256" key="7">
    <source>
        <dbReference type="ARBA" id="ARBA00022723"/>
    </source>
</evidence>
<keyword evidence="8 14" id="KW-0862">Zinc</keyword>
<evidence type="ECO:0000259" key="15">
    <source>
        <dbReference type="PROSITE" id="PS51747"/>
    </source>
</evidence>
<comment type="catalytic activity">
    <reaction evidence="13 14">
        <text>2,5-diamino-6-hydroxy-4-(5-phosphoribosylamino)-pyrimidine + H2O + H(+) = 5-amino-6-(5-phospho-D-ribosylamino)uracil + NH4(+)</text>
        <dbReference type="Rhea" id="RHEA:21868"/>
        <dbReference type="ChEBI" id="CHEBI:15377"/>
        <dbReference type="ChEBI" id="CHEBI:15378"/>
        <dbReference type="ChEBI" id="CHEBI:28938"/>
        <dbReference type="ChEBI" id="CHEBI:58453"/>
        <dbReference type="ChEBI" id="CHEBI:58614"/>
        <dbReference type="EC" id="3.5.4.26"/>
    </reaction>
</comment>
<dbReference type="PROSITE" id="PS00903">
    <property type="entry name" value="CYT_DCMP_DEAMINASES_1"/>
    <property type="match status" value="1"/>
</dbReference>
<evidence type="ECO:0000256" key="12">
    <source>
        <dbReference type="ARBA" id="ARBA00049861"/>
    </source>
</evidence>
<dbReference type="EC" id="3.5.4.26" evidence="14"/>
<comment type="cofactor">
    <cofactor evidence="14">
        <name>Zn(2+)</name>
        <dbReference type="ChEBI" id="CHEBI:29105"/>
    </cofactor>
    <text evidence="14">Binds 1 zinc ion.</text>
</comment>
<dbReference type="InterPro" id="IPR050765">
    <property type="entry name" value="Riboflavin_Biosynth_HTPR"/>
</dbReference>
<evidence type="ECO:0000313" key="17">
    <source>
        <dbReference type="Proteomes" id="UP001231941"/>
    </source>
</evidence>
<evidence type="ECO:0000256" key="6">
    <source>
        <dbReference type="ARBA" id="ARBA00022619"/>
    </source>
</evidence>
<comment type="function">
    <text evidence="1 14">Converts 2,5-diamino-6-(ribosylamino)-4(3h)-pyrimidinone 5'-phosphate into 5-amino-6-(ribosylamino)-2,4(1h,3h)-pyrimidinedione 5'-phosphate.</text>
</comment>
<comment type="catalytic activity">
    <reaction evidence="12 14">
        <text>5-amino-6-(5-phospho-D-ribitylamino)uracil + NADP(+) = 5-amino-6-(5-phospho-D-ribosylamino)uracil + NADPH + H(+)</text>
        <dbReference type="Rhea" id="RHEA:17845"/>
        <dbReference type="ChEBI" id="CHEBI:15378"/>
        <dbReference type="ChEBI" id="CHEBI:57783"/>
        <dbReference type="ChEBI" id="CHEBI:58349"/>
        <dbReference type="ChEBI" id="CHEBI:58421"/>
        <dbReference type="ChEBI" id="CHEBI:58453"/>
        <dbReference type="EC" id="1.1.1.193"/>
    </reaction>
</comment>
<dbReference type="InterPro" id="IPR016192">
    <property type="entry name" value="APOBEC/CMP_deaminase_Zn-bd"/>
</dbReference>
<sequence length="368" mass="40224">MQQLNDETYMRLALQLAEATKGQTTLNPVVGCIIVKKGRIIGMGAHLKMGTEHAEVQALQMAGKDAEGSTAYVTLEPCSYYGKTPACAERLVKEKVSRVVIACQDANPQVSGHGIQILKDAGIEVEVGVLEKHAIRLNEMFSKFITKKMPFVTLKTASTLDGKIASKTGDSRWITNETSREYIHTLRHQHQAIMVGVETVIADDPSLTTRLPVIGLHPIRIIVDSNLRTPLDSKAIQDKSAKTILLTTENAPCNTIDHFKQQGISVIICGNNKHVDLVIAMQQLAEQGVGSILLEGGGRLNGAMLEAKLIDKIILMYAPKIIGGEVAPANFHFKGFEKMSESIVLENLVTHNFNNDICIIGYPNYISD</sequence>
<keyword evidence="10 14" id="KW-0560">Oxidoreductase</keyword>
<evidence type="ECO:0000256" key="11">
    <source>
        <dbReference type="ARBA" id="ARBA00023268"/>
    </source>
</evidence>
<dbReference type="InterPro" id="IPR002734">
    <property type="entry name" value="RibDG_C"/>
</dbReference>
<feature type="domain" description="CMP/dCMP-type deaminase" evidence="15">
    <location>
        <begin position="4"/>
        <end position="126"/>
    </location>
</feature>
<dbReference type="InterPro" id="IPR002125">
    <property type="entry name" value="CMP_dCMP_dom"/>
</dbReference>
<proteinExistence type="inferred from homology"/>
<organism evidence="16 17">
    <name type="scientific">Chengkuizengella axinellae</name>
    <dbReference type="NCBI Taxonomy" id="3064388"/>
    <lineage>
        <taxon>Bacteria</taxon>
        <taxon>Bacillati</taxon>
        <taxon>Bacillota</taxon>
        <taxon>Bacilli</taxon>
        <taxon>Bacillales</taxon>
        <taxon>Paenibacillaceae</taxon>
        <taxon>Chengkuizengella</taxon>
    </lineage>
</organism>
<dbReference type="InterPro" id="IPR016193">
    <property type="entry name" value="Cytidine_deaminase-like"/>
</dbReference>
<dbReference type="EC" id="1.1.1.193" evidence="14"/>
<dbReference type="Gene3D" id="3.40.140.10">
    <property type="entry name" value="Cytidine Deaminase, domain 2"/>
    <property type="match status" value="1"/>
</dbReference>
<dbReference type="InterPro" id="IPR011549">
    <property type="entry name" value="RibD_C"/>
</dbReference>